<evidence type="ECO:0000256" key="1">
    <source>
        <dbReference type="ARBA" id="ARBA00001947"/>
    </source>
</evidence>
<proteinExistence type="inferred from homology"/>
<comment type="caution">
    <text evidence="14">The sequence shown here is derived from an EMBL/GenBank/DDBJ whole genome shotgun (WGS) entry which is preliminary data.</text>
</comment>
<organism evidence="14 15">
    <name type="scientific">Clostridium thermobutyricum DSM 4928</name>
    <dbReference type="NCBI Taxonomy" id="1121339"/>
    <lineage>
        <taxon>Bacteria</taxon>
        <taxon>Bacillati</taxon>
        <taxon>Bacillota</taxon>
        <taxon>Clostridia</taxon>
        <taxon>Eubacteriales</taxon>
        <taxon>Clostridiaceae</taxon>
        <taxon>Clostridium</taxon>
    </lineage>
</organism>
<gene>
    <name evidence="14" type="primary">spoIVFB</name>
    <name evidence="14" type="ORF">CLTHE_09760</name>
</gene>
<evidence type="ECO:0000256" key="6">
    <source>
        <dbReference type="ARBA" id="ARBA00022723"/>
    </source>
</evidence>
<comment type="subcellular location">
    <subcellularLocation>
        <location evidence="2">Membrane</location>
        <topology evidence="2">Multi-pass membrane protein</topology>
    </subcellularLocation>
</comment>
<feature type="transmembrane region" description="Helical" evidence="12">
    <location>
        <begin position="144"/>
        <end position="166"/>
    </location>
</feature>
<evidence type="ECO:0000259" key="13">
    <source>
        <dbReference type="Pfam" id="PF02163"/>
    </source>
</evidence>
<evidence type="ECO:0000256" key="10">
    <source>
        <dbReference type="ARBA" id="ARBA00023049"/>
    </source>
</evidence>
<feature type="transmembrane region" description="Helical" evidence="12">
    <location>
        <begin position="173"/>
        <end position="190"/>
    </location>
</feature>
<dbReference type="GO" id="GO:0046872">
    <property type="term" value="F:metal ion binding"/>
    <property type="evidence" value="ECO:0007669"/>
    <property type="project" value="UniProtKB-KW"/>
</dbReference>
<feature type="transmembrane region" description="Helical" evidence="12">
    <location>
        <begin position="76"/>
        <end position="97"/>
    </location>
</feature>
<keyword evidence="10" id="KW-0482">Metalloprotease</keyword>
<dbReference type="Pfam" id="PF02163">
    <property type="entry name" value="Peptidase_M50"/>
    <property type="match status" value="1"/>
</dbReference>
<evidence type="ECO:0000256" key="9">
    <source>
        <dbReference type="ARBA" id="ARBA00022989"/>
    </source>
</evidence>
<dbReference type="PANTHER" id="PTHR39188">
    <property type="entry name" value="MEMBRANE-ASSOCIATED ZINC METALLOPROTEASE M50B"/>
    <property type="match status" value="1"/>
</dbReference>
<evidence type="ECO:0000256" key="5">
    <source>
        <dbReference type="ARBA" id="ARBA00022692"/>
    </source>
</evidence>
<evidence type="ECO:0000256" key="12">
    <source>
        <dbReference type="SAM" id="Phobius"/>
    </source>
</evidence>
<evidence type="ECO:0000256" key="3">
    <source>
        <dbReference type="ARBA" id="ARBA00007931"/>
    </source>
</evidence>
<evidence type="ECO:0000256" key="8">
    <source>
        <dbReference type="ARBA" id="ARBA00022833"/>
    </source>
</evidence>
<dbReference type="AlphaFoldDB" id="A0A1V4SXI9"/>
<evidence type="ECO:0000256" key="7">
    <source>
        <dbReference type="ARBA" id="ARBA00022801"/>
    </source>
</evidence>
<evidence type="ECO:0000256" key="2">
    <source>
        <dbReference type="ARBA" id="ARBA00004141"/>
    </source>
</evidence>
<keyword evidence="11 12" id="KW-0472">Membrane</keyword>
<dbReference type="EMBL" id="LTAY01000026">
    <property type="protein sequence ID" value="OPX49221.1"/>
    <property type="molecule type" value="Genomic_DNA"/>
</dbReference>
<keyword evidence="6" id="KW-0479">Metal-binding</keyword>
<name>A0A1V4SXI9_9CLOT</name>
<feature type="domain" description="Peptidase M50" evidence="13">
    <location>
        <begin position="103"/>
        <end position="156"/>
    </location>
</feature>
<keyword evidence="8" id="KW-0862">Zinc</keyword>
<comment type="cofactor">
    <cofactor evidence="1">
        <name>Zn(2+)</name>
        <dbReference type="ChEBI" id="CHEBI:29105"/>
    </cofactor>
</comment>
<keyword evidence="5 12" id="KW-0812">Transmembrane</keyword>
<dbReference type="InterPro" id="IPR046342">
    <property type="entry name" value="CBS_dom_sf"/>
</dbReference>
<protein>
    <submittedName>
        <fullName evidence="14">Stage IV sporulation protein FB</fullName>
        <ecNumber evidence="14">3.4.24.-</ecNumber>
    </submittedName>
</protein>
<dbReference type="InterPro" id="IPR008915">
    <property type="entry name" value="Peptidase_M50"/>
</dbReference>
<evidence type="ECO:0000256" key="11">
    <source>
        <dbReference type="ARBA" id="ARBA00023136"/>
    </source>
</evidence>
<evidence type="ECO:0000313" key="14">
    <source>
        <dbReference type="EMBL" id="OPX49221.1"/>
    </source>
</evidence>
<comment type="similarity">
    <text evidence="3">Belongs to the peptidase M50B family.</text>
</comment>
<accession>A0A1V4SXI9</accession>
<keyword evidence="9 12" id="KW-1133">Transmembrane helix</keyword>
<keyword evidence="7 14" id="KW-0378">Hydrolase</keyword>
<dbReference type="GO" id="GO:0016020">
    <property type="term" value="C:membrane"/>
    <property type="evidence" value="ECO:0007669"/>
    <property type="project" value="UniProtKB-SubCell"/>
</dbReference>
<dbReference type="GO" id="GO:0008237">
    <property type="term" value="F:metallopeptidase activity"/>
    <property type="evidence" value="ECO:0007669"/>
    <property type="project" value="UniProtKB-KW"/>
</dbReference>
<dbReference type="Proteomes" id="UP000191448">
    <property type="component" value="Unassembled WGS sequence"/>
</dbReference>
<feature type="transmembrane region" description="Helical" evidence="12">
    <location>
        <begin position="104"/>
        <end position="124"/>
    </location>
</feature>
<sequence>MKKSNKFLLLETILLIIIMSLGKSFIISVVSILLHEIGHVIVGYFYGCKLYKFNISITGANVELDDVGDLKDFQRLNLYLIGPIINLCIFLICYCFSEIIKSDLLLLIGRINLGLFIFNMIPAYPLDGSRILEIILSKSFTYRIAKKIMCIISYTLSGILILVFAYGITIHKINVSLILISGLIIYSAYVEKKSTIYIMMSNIFKKIRLIENYEYIENRSISVSYNNTLLNMLRIIDKNKYNIFYILDDELKVIGMLYENEIIEGLKLYGNISLKEYLDIKCIDNIEKKD</sequence>
<dbReference type="GO" id="GO:0006508">
    <property type="term" value="P:proteolysis"/>
    <property type="evidence" value="ECO:0007669"/>
    <property type="project" value="UniProtKB-KW"/>
</dbReference>
<keyword evidence="4" id="KW-0645">Protease</keyword>
<dbReference type="PANTHER" id="PTHR39188:SF3">
    <property type="entry name" value="STAGE IV SPORULATION PROTEIN FB"/>
    <property type="match status" value="1"/>
</dbReference>
<dbReference type="EC" id="3.4.24.-" evidence="14"/>
<dbReference type="SUPFAM" id="SSF54631">
    <property type="entry name" value="CBS-domain pair"/>
    <property type="match status" value="1"/>
</dbReference>
<evidence type="ECO:0000256" key="4">
    <source>
        <dbReference type="ARBA" id="ARBA00022670"/>
    </source>
</evidence>
<reference evidence="14 15" key="1">
    <citation type="submission" date="2016-02" db="EMBL/GenBank/DDBJ databases">
        <title>Genome sequence of Clostridium thermobutyricum DSM 4928.</title>
        <authorList>
            <person name="Poehlein A."/>
            <person name="Daniel R."/>
        </authorList>
    </citation>
    <scope>NUCLEOTIDE SEQUENCE [LARGE SCALE GENOMIC DNA]</scope>
    <source>
        <strain evidence="14 15">DSM 4928</strain>
    </source>
</reference>
<evidence type="ECO:0000313" key="15">
    <source>
        <dbReference type="Proteomes" id="UP000191448"/>
    </source>
</evidence>